<evidence type="ECO:0000256" key="7">
    <source>
        <dbReference type="PROSITE-ProRule" id="PRU10141"/>
    </source>
</evidence>
<evidence type="ECO:0000313" key="10">
    <source>
        <dbReference type="EMBL" id="QDU23598.1"/>
    </source>
</evidence>
<dbReference type="Gene3D" id="1.10.510.10">
    <property type="entry name" value="Transferase(Phosphotransferase) domain 1"/>
    <property type="match status" value="1"/>
</dbReference>
<dbReference type="SUPFAM" id="SSF56436">
    <property type="entry name" value="C-type lectin-like"/>
    <property type="match status" value="1"/>
</dbReference>
<keyword evidence="11" id="KW-1185">Reference proteome</keyword>
<keyword evidence="4 7" id="KW-0547">Nucleotide-binding</keyword>
<dbReference type="Gene3D" id="3.90.1580.10">
    <property type="entry name" value="paralog of FGE (formylglycine-generating enzyme)"/>
    <property type="match status" value="1"/>
</dbReference>
<evidence type="ECO:0000256" key="2">
    <source>
        <dbReference type="ARBA" id="ARBA00022527"/>
    </source>
</evidence>
<dbReference type="Pfam" id="PF06439">
    <property type="entry name" value="3keto-disac_hyd"/>
    <property type="match status" value="1"/>
</dbReference>
<proteinExistence type="predicted"/>
<name>A0A517Y1L5_9BACT</name>
<dbReference type="SUPFAM" id="SSF52058">
    <property type="entry name" value="L domain-like"/>
    <property type="match status" value="1"/>
</dbReference>
<dbReference type="PANTHER" id="PTHR43289">
    <property type="entry name" value="MITOGEN-ACTIVATED PROTEIN KINASE KINASE KINASE 20-RELATED"/>
    <property type="match status" value="1"/>
</dbReference>
<dbReference type="AlphaFoldDB" id="A0A517Y1L5"/>
<dbReference type="InterPro" id="IPR005532">
    <property type="entry name" value="SUMF_dom"/>
</dbReference>
<dbReference type="PROSITE" id="PS50011">
    <property type="entry name" value="PROTEIN_KINASE_DOM"/>
    <property type="match status" value="1"/>
</dbReference>
<evidence type="ECO:0000256" key="1">
    <source>
        <dbReference type="ARBA" id="ARBA00012513"/>
    </source>
</evidence>
<reference evidence="10 11" key="1">
    <citation type="submission" date="2019-02" db="EMBL/GenBank/DDBJ databases">
        <title>Deep-cultivation of Planctomycetes and their phenomic and genomic characterization uncovers novel biology.</title>
        <authorList>
            <person name="Wiegand S."/>
            <person name="Jogler M."/>
            <person name="Boedeker C."/>
            <person name="Pinto D."/>
            <person name="Vollmers J."/>
            <person name="Rivas-Marin E."/>
            <person name="Kohn T."/>
            <person name="Peeters S.H."/>
            <person name="Heuer A."/>
            <person name="Rast P."/>
            <person name="Oberbeckmann S."/>
            <person name="Bunk B."/>
            <person name="Jeske O."/>
            <person name="Meyerdierks A."/>
            <person name="Storesund J.E."/>
            <person name="Kallscheuer N."/>
            <person name="Luecker S."/>
            <person name="Lage O.M."/>
            <person name="Pohl T."/>
            <person name="Merkel B.J."/>
            <person name="Hornburger P."/>
            <person name="Mueller R.-W."/>
            <person name="Bruemmer F."/>
            <person name="Labrenz M."/>
            <person name="Spormann A.M."/>
            <person name="Op den Camp H."/>
            <person name="Overmann J."/>
            <person name="Amann R."/>
            <person name="Jetten M.S.M."/>
            <person name="Mascher T."/>
            <person name="Medema M.H."/>
            <person name="Devos D.P."/>
            <person name="Kaster A.-K."/>
            <person name="Ovreas L."/>
            <person name="Rohde M."/>
            <person name="Galperin M.Y."/>
            <person name="Jogler C."/>
        </authorList>
    </citation>
    <scope>NUCLEOTIDE SEQUENCE [LARGE SCALE GENOMIC DNA]</scope>
    <source>
        <strain evidence="10 11">ETA_A1</strain>
    </source>
</reference>
<dbReference type="InterPro" id="IPR000719">
    <property type="entry name" value="Prot_kinase_dom"/>
</dbReference>
<dbReference type="GO" id="GO:0005524">
    <property type="term" value="F:ATP binding"/>
    <property type="evidence" value="ECO:0007669"/>
    <property type="project" value="UniProtKB-UniRule"/>
</dbReference>
<keyword evidence="5 10" id="KW-0418">Kinase</keyword>
<dbReference type="Pfam" id="PF00069">
    <property type="entry name" value="Pkinase"/>
    <property type="match status" value="1"/>
</dbReference>
<evidence type="ECO:0000256" key="6">
    <source>
        <dbReference type="ARBA" id="ARBA00022840"/>
    </source>
</evidence>
<evidence type="ECO:0000256" key="5">
    <source>
        <dbReference type="ARBA" id="ARBA00022777"/>
    </source>
</evidence>
<feature type="domain" description="Protein kinase" evidence="9">
    <location>
        <begin position="116"/>
        <end position="373"/>
    </location>
</feature>
<dbReference type="Gene3D" id="2.60.120.560">
    <property type="entry name" value="Exo-inulinase, domain 1"/>
    <property type="match status" value="1"/>
</dbReference>
<dbReference type="SMART" id="SM00220">
    <property type="entry name" value="S_TKc"/>
    <property type="match status" value="1"/>
</dbReference>
<protein>
    <recommendedName>
        <fullName evidence="1">non-specific serine/threonine protein kinase</fullName>
        <ecNumber evidence="1">2.7.11.1</ecNumber>
    </recommendedName>
</protein>
<dbReference type="FunFam" id="1.10.510.10:FF:000021">
    <property type="entry name" value="Serine/threonine protein kinase"/>
    <property type="match status" value="1"/>
</dbReference>
<dbReference type="PROSITE" id="PS00107">
    <property type="entry name" value="PROTEIN_KINASE_ATP"/>
    <property type="match status" value="1"/>
</dbReference>
<dbReference type="InterPro" id="IPR016187">
    <property type="entry name" value="CTDL_fold"/>
</dbReference>
<gene>
    <name evidence="10" type="primary">pknB_56</name>
    <name evidence="10" type="ORF">ETAA1_56020</name>
</gene>
<evidence type="ECO:0000256" key="4">
    <source>
        <dbReference type="ARBA" id="ARBA00022741"/>
    </source>
</evidence>
<organism evidence="10 11">
    <name type="scientific">Urbifossiella limnaea</name>
    <dbReference type="NCBI Taxonomy" id="2528023"/>
    <lineage>
        <taxon>Bacteria</taxon>
        <taxon>Pseudomonadati</taxon>
        <taxon>Planctomycetota</taxon>
        <taxon>Planctomycetia</taxon>
        <taxon>Gemmatales</taxon>
        <taxon>Gemmataceae</taxon>
        <taxon>Urbifossiella</taxon>
    </lineage>
</organism>
<dbReference type="InterPro" id="IPR010496">
    <property type="entry name" value="AL/BT2_dom"/>
</dbReference>
<dbReference type="PANTHER" id="PTHR43289:SF6">
    <property type="entry name" value="SERINE_THREONINE-PROTEIN KINASE NEKL-3"/>
    <property type="match status" value="1"/>
</dbReference>
<keyword evidence="6 7" id="KW-0067">ATP-binding</keyword>
<evidence type="ECO:0000313" key="11">
    <source>
        <dbReference type="Proteomes" id="UP000319576"/>
    </source>
</evidence>
<dbReference type="PROSITE" id="PS00108">
    <property type="entry name" value="PROTEIN_KINASE_ST"/>
    <property type="match status" value="1"/>
</dbReference>
<feature type="binding site" evidence="7">
    <location>
        <position position="145"/>
    </location>
    <ligand>
        <name>ATP</name>
        <dbReference type="ChEBI" id="CHEBI:30616"/>
    </ligand>
</feature>
<dbReference type="InterPro" id="IPR008271">
    <property type="entry name" value="Ser/Thr_kinase_AS"/>
</dbReference>
<dbReference type="InterPro" id="IPR011009">
    <property type="entry name" value="Kinase-like_dom_sf"/>
</dbReference>
<dbReference type="KEGG" id="uli:ETAA1_56020"/>
<feature type="region of interest" description="Disordered" evidence="8">
    <location>
        <begin position="70"/>
        <end position="98"/>
    </location>
</feature>
<sequence>MTLEEIFQAALDKPDAASRDAYLAKACGDAKTRQRVEDLLAAHFRSGAFLQSQDGTELRDGSTLDKTELRAESTDDRTVTFAGDAAPSSKRSEEAESLHFLAPTKRPDSLGRLGHYEVLQVLGKGGFGTVFRAFDDELQRVVAVKVMAPQIAATSPARKRFLREARSSAAVRNENVVQVYEVVEQPLPYLVMEFIPGETLQDKLNRTGPLEVADIVRIGRQVAEGLTAAHATDLIHRDIKPGNILLEGGAGRVKITDFGLARAADDASISQSGLIAGTPMYMAPEQAKGETLDQRADLFSLGSVLYQMAAGRPPFRANSTVAVLKRVAEETPRAIREIIPETPQWLCDIISKLHAKNPEDRYQSAREVADVLADCEAQLKANSKLKDFSRIPRSKQPAAGKSGRWKWVAAAVLLLPLIALAVTEFTGVTHLFRSQVTTDPIKPSGDPTPIAANRMPDTDGWVQLFNGKDLTGWKRHPDQPGNWLVKDGVLIGRGPKISHLFTERSDYRDFHLRLECRADHQKTDSGIYFRCGFDVSRTYPPGYEFSLGHDYDGSLYEAPPTGKLLIRSVRTAETAHEWRTVDIIVVGPRFMAKINGVVVVDFTHPEPAHQFGHIALQLLEPIRSSFVQFRKIEIKELPQLSTFKNSIGMEFVIVPKGKSWLGGGNGKLGDKEVEIPADFYLGKYEVTQEEWQKVMGANPSYFSRAGDGKDVVKDISDADMKRFPVENVSWDQCQIFVAKLNQREKETGWVYRLPTATEWEYACRGGPMADKLDSAFDFYLTKPTNTLLSEQANTQLTGLKRPCKVGSYSPNRLGLFDMHGNVAEWCEESPHATATAKGLRGGCWLDDSRRWGARVGGIFRAVGQMKVLGLRLARVPSPEAKTPSLAVAPFTDADVQRIAAPPAAGQVEEVRKELKRLNPGFDGKIEPTIKKNVVTGLKFNTDEVDNVAPVRALKGLVSLDCSGIKEVKGKLSDLSPLKGMALTSLNISNSKVADLSPLKGMALTSLYLEHTDVTDLSPLKGMPLESLKIYNNLVKDLSPLKGMPLVVFWCNTAPVDDLTPLKDMKLKHLDIRNTAVTDLSPLKGMPLQRLDMGGTKTSDLTPLKGMPLKTLKIYRTQIQDLTPLQGMPLKSLSMYESSVTDLSPLKGMQLEDIRLTPKNITQGLDILRDMKSLKTIGIHYFPEKIWPAAEFWERYDKGEFKE</sequence>
<dbReference type="EMBL" id="CP036273">
    <property type="protein sequence ID" value="QDU23598.1"/>
    <property type="molecule type" value="Genomic_DNA"/>
</dbReference>
<dbReference type="InterPro" id="IPR042095">
    <property type="entry name" value="SUMF_sf"/>
</dbReference>
<dbReference type="RefSeq" id="WP_202920450.1">
    <property type="nucleotide sequence ID" value="NZ_CP036273.1"/>
</dbReference>
<dbReference type="Pfam" id="PF03781">
    <property type="entry name" value="FGE-sulfatase"/>
    <property type="match status" value="1"/>
</dbReference>
<dbReference type="CDD" id="cd14014">
    <property type="entry name" value="STKc_PknB_like"/>
    <property type="match status" value="1"/>
</dbReference>
<dbReference type="InterPro" id="IPR017441">
    <property type="entry name" value="Protein_kinase_ATP_BS"/>
</dbReference>
<dbReference type="InterPro" id="IPR032675">
    <property type="entry name" value="LRR_dom_sf"/>
</dbReference>
<dbReference type="EC" id="2.7.11.1" evidence="1"/>
<dbReference type="Gene3D" id="3.30.200.20">
    <property type="entry name" value="Phosphorylase Kinase, domain 1"/>
    <property type="match status" value="1"/>
</dbReference>
<evidence type="ECO:0000256" key="3">
    <source>
        <dbReference type="ARBA" id="ARBA00022679"/>
    </source>
</evidence>
<dbReference type="GO" id="GO:0004674">
    <property type="term" value="F:protein serine/threonine kinase activity"/>
    <property type="evidence" value="ECO:0007669"/>
    <property type="project" value="UniProtKB-KW"/>
</dbReference>
<dbReference type="Proteomes" id="UP000319576">
    <property type="component" value="Chromosome"/>
</dbReference>
<dbReference type="Gene3D" id="3.80.10.10">
    <property type="entry name" value="Ribonuclease Inhibitor"/>
    <property type="match status" value="1"/>
</dbReference>
<accession>A0A517Y1L5</accession>
<dbReference type="SUPFAM" id="SSF56112">
    <property type="entry name" value="Protein kinase-like (PK-like)"/>
    <property type="match status" value="1"/>
</dbReference>
<keyword evidence="2" id="KW-0723">Serine/threonine-protein kinase</keyword>
<evidence type="ECO:0000259" key="9">
    <source>
        <dbReference type="PROSITE" id="PS50011"/>
    </source>
</evidence>
<dbReference type="GO" id="GO:0016787">
    <property type="term" value="F:hydrolase activity"/>
    <property type="evidence" value="ECO:0007669"/>
    <property type="project" value="InterPro"/>
</dbReference>
<evidence type="ECO:0000256" key="8">
    <source>
        <dbReference type="SAM" id="MobiDB-lite"/>
    </source>
</evidence>
<keyword evidence="3 10" id="KW-0808">Transferase</keyword>